<dbReference type="GO" id="GO:0006310">
    <property type="term" value="P:DNA recombination"/>
    <property type="evidence" value="ECO:0007669"/>
    <property type="project" value="UniProtKB-KW"/>
</dbReference>
<dbReference type="InterPro" id="IPR013762">
    <property type="entry name" value="Integrase-like_cat_sf"/>
</dbReference>
<dbReference type="Pfam" id="PF13102">
    <property type="entry name" value="Phage_int_SAM_5"/>
    <property type="match status" value="1"/>
</dbReference>
<evidence type="ECO:0000256" key="2">
    <source>
        <dbReference type="ARBA" id="ARBA00023172"/>
    </source>
</evidence>
<dbReference type="GO" id="GO:0003677">
    <property type="term" value="F:DNA binding"/>
    <property type="evidence" value="ECO:0007669"/>
    <property type="project" value="UniProtKB-KW"/>
</dbReference>
<name>H1DDZ3_9BACT</name>
<dbReference type="Gene3D" id="1.10.443.10">
    <property type="entry name" value="Intergrase catalytic core"/>
    <property type="match status" value="1"/>
</dbReference>
<feature type="domain" description="Arm DNA-binding" evidence="5">
    <location>
        <begin position="3"/>
        <end position="78"/>
    </location>
</feature>
<gene>
    <name evidence="6" type="ORF">HMPREF9449_00479</name>
</gene>
<dbReference type="Pfam" id="PF17293">
    <property type="entry name" value="Arm-DNA-bind_5"/>
    <property type="match status" value="1"/>
</dbReference>
<dbReference type="HOGENOM" id="CLU_033139_2_0_10"/>
<evidence type="ECO:0008006" key="8">
    <source>
        <dbReference type="Google" id="ProtNLM"/>
    </source>
</evidence>
<dbReference type="Gene3D" id="1.10.150.130">
    <property type="match status" value="1"/>
</dbReference>
<dbReference type="InterPro" id="IPR025269">
    <property type="entry name" value="SAM-like_dom"/>
</dbReference>
<dbReference type="EMBL" id="ADMC01000005">
    <property type="protein sequence ID" value="EHP50790.1"/>
    <property type="molecule type" value="Genomic_DNA"/>
</dbReference>
<dbReference type="GO" id="GO:0015074">
    <property type="term" value="P:DNA integration"/>
    <property type="evidence" value="ECO:0007669"/>
    <property type="project" value="InterPro"/>
</dbReference>
<dbReference type="eggNOG" id="COG0582">
    <property type="taxonomic scope" value="Bacteria"/>
</dbReference>
<sequence>MLDTEGKRSIHGNIVINGDRRKFSTGLRISEKIWDAKCNQAKGHSPEAQRINISLIKIREIIENLKVNLLLKDGFVSAVTVRDAYVELSKTPEKRAKEEAIKKAKEEEEQRKIEEERERKELEEIGITLLDYFDTYIESRRKEVEAGELTHVTYGRYLCTRNRLILFMLEEYGDWAIPIKKVDIFFIKNFQMFMLKNFPCQHNAAMKNVQKLCTIINLAFNMGIIPTNPASLFRIHFEETERDRLDEEELCRLYEYPFASETLSRVRDSYIMACYTGLSYIDASSFEQKDLQKYIDGNQYIIKNRAKTLENFKVLLLDVPAEIINKYKGKLPDGQLFPMISNQNTNRFLKEIAQIVGINKKLTYHTARHSRFSFLLKYNSLQNISA</sequence>
<evidence type="ECO:0000259" key="4">
    <source>
        <dbReference type="Pfam" id="PF13102"/>
    </source>
</evidence>
<comment type="caution">
    <text evidence="6">The sequence shown here is derived from an EMBL/GenBank/DDBJ whole genome shotgun (WGS) entry which is preliminary data.</text>
</comment>
<reference evidence="6 7" key="1">
    <citation type="submission" date="2012-01" db="EMBL/GenBank/DDBJ databases">
        <title>The Genome Sequence of Odoribacter laneus YIT 12061.</title>
        <authorList>
            <consortium name="The Broad Institute Genome Sequencing Platform"/>
            <person name="Earl A."/>
            <person name="Ward D."/>
            <person name="Feldgarden M."/>
            <person name="Gevers D."/>
            <person name="Morotomi M."/>
            <person name="Young S.K."/>
            <person name="Zeng Q."/>
            <person name="Gargeya S."/>
            <person name="Fitzgerald M."/>
            <person name="Haas B."/>
            <person name="Abouelleil A."/>
            <person name="Alvarado L."/>
            <person name="Arachchi H.M."/>
            <person name="Berlin A."/>
            <person name="Chapman S.B."/>
            <person name="Gearin G."/>
            <person name="Goldberg J."/>
            <person name="Griggs A."/>
            <person name="Gujja S."/>
            <person name="Hansen M."/>
            <person name="Heiman D."/>
            <person name="Howarth C."/>
            <person name="Larimer J."/>
            <person name="Lui A."/>
            <person name="MacDonald P.J.P."/>
            <person name="McCowen C."/>
            <person name="Montmayeur A."/>
            <person name="Murphy C."/>
            <person name="Neiman D."/>
            <person name="Pearson M."/>
            <person name="Priest M."/>
            <person name="Roberts A."/>
            <person name="Saif S."/>
            <person name="Shea T."/>
            <person name="Sisk P."/>
            <person name="Stolte C."/>
            <person name="Sykes S."/>
            <person name="Wortman J."/>
            <person name="Nusbaum C."/>
            <person name="Birren B."/>
        </authorList>
    </citation>
    <scope>NUCLEOTIDE SEQUENCE [LARGE SCALE GENOMIC DNA]</scope>
    <source>
        <strain evidence="6 7">YIT 12061</strain>
    </source>
</reference>
<proteinExistence type="predicted"/>
<accession>H1DDZ3</accession>
<keyword evidence="2" id="KW-0233">DNA recombination</keyword>
<evidence type="ECO:0000256" key="3">
    <source>
        <dbReference type="SAM" id="Coils"/>
    </source>
</evidence>
<dbReference type="InterPro" id="IPR035386">
    <property type="entry name" value="Arm-DNA-bind_5"/>
</dbReference>
<dbReference type="GeneID" id="98068132"/>
<evidence type="ECO:0000313" key="6">
    <source>
        <dbReference type="EMBL" id="EHP50790.1"/>
    </source>
</evidence>
<evidence type="ECO:0000313" key="7">
    <source>
        <dbReference type="Proteomes" id="UP000004892"/>
    </source>
</evidence>
<feature type="domain" description="Phage integrase SAM-like" evidence="4">
    <location>
        <begin position="128"/>
        <end position="230"/>
    </location>
</feature>
<dbReference type="PATRIC" id="fig|742817.3.peg.513"/>
<dbReference type="STRING" id="742817.HMPREF9449_00479"/>
<evidence type="ECO:0000256" key="1">
    <source>
        <dbReference type="ARBA" id="ARBA00023125"/>
    </source>
</evidence>
<protein>
    <recommendedName>
        <fullName evidence="8">Tyr recombinase domain-containing protein</fullName>
    </recommendedName>
</protein>
<keyword evidence="3" id="KW-0175">Coiled coil</keyword>
<dbReference type="InterPro" id="IPR011010">
    <property type="entry name" value="DNA_brk_join_enz"/>
</dbReference>
<keyword evidence="1" id="KW-0238">DNA-binding</keyword>
<dbReference type="Proteomes" id="UP000004892">
    <property type="component" value="Unassembled WGS sequence"/>
</dbReference>
<dbReference type="SUPFAM" id="SSF56349">
    <property type="entry name" value="DNA breaking-rejoining enzymes"/>
    <property type="match status" value="1"/>
</dbReference>
<organism evidence="6 7">
    <name type="scientific">Odoribacter laneus YIT 12061</name>
    <dbReference type="NCBI Taxonomy" id="742817"/>
    <lineage>
        <taxon>Bacteria</taxon>
        <taxon>Pseudomonadati</taxon>
        <taxon>Bacteroidota</taxon>
        <taxon>Bacteroidia</taxon>
        <taxon>Bacteroidales</taxon>
        <taxon>Odoribacteraceae</taxon>
        <taxon>Odoribacter</taxon>
    </lineage>
</organism>
<dbReference type="RefSeq" id="WP_009135633.1">
    <property type="nucleotide sequence ID" value="NZ_JH594596.1"/>
</dbReference>
<feature type="coiled-coil region" evidence="3">
    <location>
        <begin position="94"/>
        <end position="125"/>
    </location>
</feature>
<keyword evidence="7" id="KW-1185">Reference proteome</keyword>
<dbReference type="InterPro" id="IPR010998">
    <property type="entry name" value="Integrase_recombinase_N"/>
</dbReference>
<dbReference type="AlphaFoldDB" id="H1DDZ3"/>
<dbReference type="CDD" id="cd01185">
    <property type="entry name" value="INTN1_C_like"/>
    <property type="match status" value="1"/>
</dbReference>
<evidence type="ECO:0000259" key="5">
    <source>
        <dbReference type="Pfam" id="PF17293"/>
    </source>
</evidence>